<evidence type="ECO:0000313" key="1">
    <source>
        <dbReference type="EMBL" id="OGM77347.1"/>
    </source>
</evidence>
<dbReference type="Proteomes" id="UP000179241">
    <property type="component" value="Unassembled WGS sequence"/>
</dbReference>
<organism evidence="1 2">
    <name type="scientific">Candidatus Woesebacteria bacterium RIFOXYA1_FULL_43_9</name>
    <dbReference type="NCBI Taxonomy" id="1802534"/>
    <lineage>
        <taxon>Bacteria</taxon>
        <taxon>Candidatus Woeseibacteriota</taxon>
    </lineage>
</organism>
<comment type="caution">
    <text evidence="1">The sequence shown here is derived from an EMBL/GenBank/DDBJ whole genome shotgun (WGS) entry which is preliminary data.</text>
</comment>
<evidence type="ECO:0000313" key="2">
    <source>
        <dbReference type="Proteomes" id="UP000179241"/>
    </source>
</evidence>
<dbReference type="Pfam" id="PF04365">
    <property type="entry name" value="BrnT_toxin"/>
    <property type="match status" value="1"/>
</dbReference>
<dbReference type="AlphaFoldDB" id="A0A1F8CLY4"/>
<gene>
    <name evidence="1" type="ORF">A2188_03185</name>
</gene>
<sequence length="99" mass="11817">MDKDIIPEPIEFEWNKGNIDKNLKKHGLRNEEAEEAFLKKPLVYYDKIHSKIEKRYDCLGVTDKGKKLFISFTIRSSKIRIISARQMSKKERKIYEQEV</sequence>
<protein>
    <recommendedName>
        <fullName evidence="3">BrnT family toxin</fullName>
    </recommendedName>
</protein>
<reference evidence="1 2" key="1">
    <citation type="journal article" date="2016" name="Nat. Commun.">
        <title>Thousands of microbial genomes shed light on interconnected biogeochemical processes in an aquifer system.</title>
        <authorList>
            <person name="Anantharaman K."/>
            <person name="Brown C.T."/>
            <person name="Hug L.A."/>
            <person name="Sharon I."/>
            <person name="Castelle C.J."/>
            <person name="Probst A.J."/>
            <person name="Thomas B.C."/>
            <person name="Singh A."/>
            <person name="Wilkins M.J."/>
            <person name="Karaoz U."/>
            <person name="Brodie E.L."/>
            <person name="Williams K.H."/>
            <person name="Hubbard S.S."/>
            <person name="Banfield J.F."/>
        </authorList>
    </citation>
    <scope>NUCLEOTIDE SEQUENCE [LARGE SCALE GENOMIC DNA]</scope>
</reference>
<dbReference type="InterPro" id="IPR007460">
    <property type="entry name" value="BrnT_toxin"/>
</dbReference>
<proteinExistence type="predicted"/>
<dbReference type="EMBL" id="MGHU01000023">
    <property type="protein sequence ID" value="OGM77347.1"/>
    <property type="molecule type" value="Genomic_DNA"/>
</dbReference>
<name>A0A1F8CLY4_9BACT</name>
<accession>A0A1F8CLY4</accession>
<dbReference type="Gene3D" id="3.10.450.530">
    <property type="entry name" value="Ribonuclease toxin, BrnT, of type II toxin-antitoxin system"/>
    <property type="match status" value="1"/>
</dbReference>
<evidence type="ECO:0008006" key="3">
    <source>
        <dbReference type="Google" id="ProtNLM"/>
    </source>
</evidence>
<dbReference type="InterPro" id="IPR038573">
    <property type="entry name" value="BrnT_sf"/>
</dbReference>